<evidence type="ECO:0000256" key="2">
    <source>
        <dbReference type="ARBA" id="ARBA00012180"/>
    </source>
</evidence>
<evidence type="ECO:0000259" key="4">
    <source>
        <dbReference type="PROSITE" id="PS50878"/>
    </source>
</evidence>
<proteinExistence type="inferred from homology"/>
<dbReference type="Gene3D" id="3.10.20.370">
    <property type="match status" value="1"/>
</dbReference>
<reference evidence="5" key="2">
    <citation type="submission" date="2025-09" db="UniProtKB">
        <authorList>
            <consortium name="Ensembl"/>
        </authorList>
    </citation>
    <scope>IDENTIFICATION</scope>
</reference>
<sequence>MPQGITGAQATFQRLMEKAVGDMHLLQVIVYLDDIIVFGRTLEEHEERLLKVLDRLKEYGLKVSLDKCQLCQPQVKYVGHIVSAAGISTDPEKVSAVREWKMPTDLRSLRASLGFCGYYRRFIKNYSAIVRPLTELTKGYPPVRKGRKVKQDQKHYFREAEPFGERWDAECTKAFRNIIDCLTHAPVLAFADPWKPYVLHVDASLNGIGAVLNQEYPEGLRPVAFASRKLSSSERRYPIHQLEFLALKWAVVDKYHDYLYGAKFTVRTDNNPLTYVLTSAKLNATGHRWLSALATYDFNIQYRPGRQNIDADLLSRHLPDTALSADWTEISSPGVKAVCQISISKGLTGTGRRLIDHLGVAPDTVLRTYACPIQLGRSPLEQLSYRELREAQDRDPVINPVKRAVETGQLQKLARNQDPNVVLLQRQGPKMFVKNHLLYRLAK</sequence>
<organism evidence="5 6">
    <name type="scientific">Paramormyrops kingsleyae</name>
    <dbReference type="NCBI Taxonomy" id="1676925"/>
    <lineage>
        <taxon>Eukaryota</taxon>
        <taxon>Metazoa</taxon>
        <taxon>Chordata</taxon>
        <taxon>Craniata</taxon>
        <taxon>Vertebrata</taxon>
        <taxon>Euteleostomi</taxon>
        <taxon>Actinopterygii</taxon>
        <taxon>Neopterygii</taxon>
        <taxon>Teleostei</taxon>
        <taxon>Osteoglossocephala</taxon>
        <taxon>Osteoglossomorpha</taxon>
        <taxon>Osteoglossiformes</taxon>
        <taxon>Mormyridae</taxon>
        <taxon>Paramormyrops</taxon>
    </lineage>
</organism>
<dbReference type="InterPro" id="IPR000477">
    <property type="entry name" value="RT_dom"/>
</dbReference>
<keyword evidence="6" id="KW-1185">Reference proteome</keyword>
<dbReference type="SUPFAM" id="SSF56672">
    <property type="entry name" value="DNA/RNA polymerases"/>
    <property type="match status" value="1"/>
</dbReference>
<feature type="domain" description="Reverse transcriptase" evidence="4">
    <location>
        <begin position="1"/>
        <end position="82"/>
    </location>
</feature>
<dbReference type="CDD" id="cd01647">
    <property type="entry name" value="RT_LTR"/>
    <property type="match status" value="1"/>
</dbReference>
<comment type="similarity">
    <text evidence="1">Belongs to the beta type-B retroviral polymerase family. HERV class-II K(HML-2) pol subfamily.</text>
</comment>
<dbReference type="PROSITE" id="PS50878">
    <property type="entry name" value="RT_POL"/>
    <property type="match status" value="1"/>
</dbReference>
<dbReference type="GO" id="GO:0004523">
    <property type="term" value="F:RNA-DNA hybrid ribonuclease activity"/>
    <property type="evidence" value="ECO:0007669"/>
    <property type="project" value="UniProtKB-EC"/>
</dbReference>
<dbReference type="InterPro" id="IPR050951">
    <property type="entry name" value="Retrovirus_Pol_polyprotein"/>
</dbReference>
<dbReference type="Pfam" id="PF00078">
    <property type="entry name" value="RVT_1"/>
    <property type="match status" value="1"/>
</dbReference>
<dbReference type="Pfam" id="PF17919">
    <property type="entry name" value="RT_RNaseH_2"/>
    <property type="match status" value="1"/>
</dbReference>
<dbReference type="InterPro" id="IPR041577">
    <property type="entry name" value="RT_RNaseH_2"/>
</dbReference>
<reference evidence="5" key="1">
    <citation type="submission" date="2025-08" db="UniProtKB">
        <authorList>
            <consortium name="Ensembl"/>
        </authorList>
    </citation>
    <scope>IDENTIFICATION</scope>
</reference>
<name>A0A3B3RJL8_9TELE</name>
<dbReference type="FunFam" id="3.10.20.370:FF:000001">
    <property type="entry name" value="Retrovirus-related Pol polyprotein from transposon 17.6-like protein"/>
    <property type="match status" value="1"/>
</dbReference>
<dbReference type="GeneTree" id="ENSGT01100000263500"/>
<evidence type="ECO:0000313" key="6">
    <source>
        <dbReference type="Proteomes" id="UP000261540"/>
    </source>
</evidence>
<dbReference type="Proteomes" id="UP000261540">
    <property type="component" value="Unplaced"/>
</dbReference>
<dbReference type="STRING" id="1676925.ENSPKIP00000018518"/>
<dbReference type="AlphaFoldDB" id="A0A3B3RJL8"/>
<dbReference type="EC" id="3.1.26.4" evidence="2"/>
<evidence type="ECO:0000256" key="3">
    <source>
        <dbReference type="ARBA" id="ARBA00023268"/>
    </source>
</evidence>
<evidence type="ECO:0000256" key="1">
    <source>
        <dbReference type="ARBA" id="ARBA00010879"/>
    </source>
</evidence>
<dbReference type="Ensembl" id="ENSPKIT00000042873.1">
    <property type="protein sequence ID" value="ENSPKIP00000018518.1"/>
    <property type="gene ID" value="ENSPKIG00000004057.1"/>
</dbReference>
<dbReference type="FunFam" id="3.30.70.270:FF:000003">
    <property type="entry name" value="Transposon Ty3-G Gag-Pol polyprotein"/>
    <property type="match status" value="1"/>
</dbReference>
<dbReference type="InterPro" id="IPR043128">
    <property type="entry name" value="Rev_trsase/Diguanyl_cyclase"/>
</dbReference>
<keyword evidence="3" id="KW-0511">Multifunctional enzyme</keyword>
<dbReference type="CDD" id="cd09274">
    <property type="entry name" value="RNase_HI_RT_Ty3"/>
    <property type="match status" value="1"/>
</dbReference>
<protein>
    <recommendedName>
        <fullName evidence="2">ribonuclease H</fullName>
        <ecNumber evidence="2">3.1.26.4</ecNumber>
    </recommendedName>
</protein>
<dbReference type="Gene3D" id="3.30.70.270">
    <property type="match status" value="2"/>
</dbReference>
<dbReference type="FunFam" id="3.30.70.270:FF:000020">
    <property type="entry name" value="Transposon Tf2-6 polyprotein-like Protein"/>
    <property type="match status" value="1"/>
</dbReference>
<accession>A0A3B3RJL8</accession>
<dbReference type="PANTHER" id="PTHR37984:SF5">
    <property type="entry name" value="PROTEIN NYNRIN-LIKE"/>
    <property type="match status" value="1"/>
</dbReference>
<dbReference type="PANTHER" id="PTHR37984">
    <property type="entry name" value="PROTEIN CBG26694"/>
    <property type="match status" value="1"/>
</dbReference>
<evidence type="ECO:0000313" key="5">
    <source>
        <dbReference type="Ensembl" id="ENSPKIP00000018518.1"/>
    </source>
</evidence>
<dbReference type="InterPro" id="IPR043502">
    <property type="entry name" value="DNA/RNA_pol_sf"/>
</dbReference>